<comment type="caution">
    <text evidence="2">The sequence shown here is derived from an EMBL/GenBank/DDBJ whole genome shotgun (WGS) entry which is preliminary data.</text>
</comment>
<dbReference type="Proteomes" id="UP000321304">
    <property type="component" value="Unassembled WGS sequence"/>
</dbReference>
<dbReference type="InterPro" id="IPR022123">
    <property type="entry name" value="DUF3658"/>
</dbReference>
<organism evidence="2 3">
    <name type="scientific">Bradyrhizobium macuxiense</name>
    <dbReference type="NCBI Taxonomy" id="1755647"/>
    <lineage>
        <taxon>Bacteria</taxon>
        <taxon>Pseudomonadati</taxon>
        <taxon>Pseudomonadota</taxon>
        <taxon>Alphaproteobacteria</taxon>
        <taxon>Hyphomicrobiales</taxon>
        <taxon>Nitrobacteraceae</taxon>
        <taxon>Bradyrhizobium</taxon>
    </lineage>
</organism>
<evidence type="ECO:0000259" key="1">
    <source>
        <dbReference type="Pfam" id="PF12395"/>
    </source>
</evidence>
<dbReference type="AlphaFoldDB" id="A0A560LZ59"/>
<evidence type="ECO:0000313" key="2">
    <source>
        <dbReference type="EMBL" id="TWC00737.1"/>
    </source>
</evidence>
<keyword evidence="3" id="KW-1185">Reference proteome</keyword>
<gene>
    <name evidence="2" type="ORF">FBZ93_1047</name>
</gene>
<dbReference type="Pfam" id="PF12395">
    <property type="entry name" value="DUF3658"/>
    <property type="match status" value="1"/>
</dbReference>
<accession>A0A560LZ59</accession>
<dbReference type="OrthoDB" id="6006919at2"/>
<proteinExistence type="predicted"/>
<reference evidence="2 3" key="1">
    <citation type="submission" date="2019-06" db="EMBL/GenBank/DDBJ databases">
        <title>Genomic Encyclopedia of Type Strains, Phase IV (KMG-V): Genome sequencing to study the core and pangenomes of soil and plant-associated prokaryotes.</title>
        <authorList>
            <person name="Whitman W."/>
        </authorList>
    </citation>
    <scope>NUCLEOTIDE SEQUENCE [LARGE SCALE GENOMIC DNA]</scope>
    <source>
        <strain evidence="2 3">BR 10355</strain>
    </source>
</reference>
<protein>
    <submittedName>
        <fullName evidence="2">Uncharacterized protein DUF3658</fullName>
    </submittedName>
</protein>
<dbReference type="EMBL" id="VITY01000004">
    <property type="protein sequence ID" value="TWC00737.1"/>
    <property type="molecule type" value="Genomic_DNA"/>
</dbReference>
<sequence>MDRERAAELKKHLLKVSRALDRTVIATNGIDKVDRDALLEHLTKACQIVYEKQFDIYAEHPELAPRPKPPRISSTLTWDEVSPSLSVSVTKLDQIIFSVMEPQWRNMMLIVGTAFVECADIGLAISDETIAARIQALASAGHFESQGDLRYWGNSMIRLKASLVGQVS</sequence>
<evidence type="ECO:0000313" key="3">
    <source>
        <dbReference type="Proteomes" id="UP000321304"/>
    </source>
</evidence>
<dbReference type="RefSeq" id="WP_146986060.1">
    <property type="nucleotide sequence ID" value="NZ_VITY01000004.1"/>
</dbReference>
<feature type="domain" description="DUF3658" evidence="1">
    <location>
        <begin position="86"/>
        <end position="150"/>
    </location>
</feature>
<name>A0A560LZ59_9BRAD</name>